<keyword evidence="4" id="KW-1185">Reference proteome</keyword>
<accession>A0A5N5SQV0</accession>
<feature type="compositionally biased region" description="Low complexity" evidence="2">
    <location>
        <begin position="118"/>
        <end position="128"/>
    </location>
</feature>
<dbReference type="AlphaFoldDB" id="A0A5N5SQV0"/>
<evidence type="ECO:0000256" key="2">
    <source>
        <dbReference type="SAM" id="MobiDB-lite"/>
    </source>
</evidence>
<dbReference type="Proteomes" id="UP000326759">
    <property type="component" value="Unassembled WGS sequence"/>
</dbReference>
<evidence type="ECO:0000313" key="4">
    <source>
        <dbReference type="Proteomes" id="UP000326759"/>
    </source>
</evidence>
<reference evidence="3 4" key="1">
    <citation type="journal article" date="2019" name="PLoS Biol.">
        <title>Sex chromosomes control vertical transmission of feminizing Wolbachia symbionts in an isopod.</title>
        <authorList>
            <person name="Becking T."/>
            <person name="Chebbi M.A."/>
            <person name="Giraud I."/>
            <person name="Moumen B."/>
            <person name="Laverre T."/>
            <person name="Caubet Y."/>
            <person name="Peccoud J."/>
            <person name="Gilbert C."/>
            <person name="Cordaux R."/>
        </authorList>
    </citation>
    <scope>NUCLEOTIDE SEQUENCE [LARGE SCALE GENOMIC DNA]</scope>
    <source>
        <strain evidence="3">ANa2</strain>
        <tissue evidence="3">Whole body excluding digestive tract and cuticle</tissue>
    </source>
</reference>
<proteinExistence type="predicted"/>
<evidence type="ECO:0000256" key="1">
    <source>
        <dbReference type="SAM" id="Coils"/>
    </source>
</evidence>
<keyword evidence="1" id="KW-0175">Coiled coil</keyword>
<feature type="compositionally biased region" description="Basic and acidic residues" evidence="2">
    <location>
        <begin position="88"/>
        <end position="102"/>
    </location>
</feature>
<feature type="coiled-coil region" evidence="1">
    <location>
        <begin position="33"/>
        <end position="60"/>
    </location>
</feature>
<evidence type="ECO:0000313" key="3">
    <source>
        <dbReference type="EMBL" id="KAB7496514.1"/>
    </source>
</evidence>
<gene>
    <name evidence="3" type="ORF">Anas_10371</name>
</gene>
<feature type="region of interest" description="Disordered" evidence="2">
    <location>
        <begin position="86"/>
        <end position="156"/>
    </location>
</feature>
<protein>
    <submittedName>
        <fullName evidence="3">Uncharacterized protein</fullName>
    </submittedName>
</protein>
<dbReference type="OrthoDB" id="6343432at2759"/>
<comment type="caution">
    <text evidence="3">The sequence shown here is derived from an EMBL/GenBank/DDBJ whole genome shotgun (WGS) entry which is preliminary data.</text>
</comment>
<organism evidence="3 4">
    <name type="scientific">Armadillidium nasatum</name>
    <dbReference type="NCBI Taxonomy" id="96803"/>
    <lineage>
        <taxon>Eukaryota</taxon>
        <taxon>Metazoa</taxon>
        <taxon>Ecdysozoa</taxon>
        <taxon>Arthropoda</taxon>
        <taxon>Crustacea</taxon>
        <taxon>Multicrustacea</taxon>
        <taxon>Malacostraca</taxon>
        <taxon>Eumalacostraca</taxon>
        <taxon>Peracarida</taxon>
        <taxon>Isopoda</taxon>
        <taxon>Oniscidea</taxon>
        <taxon>Crinocheta</taxon>
        <taxon>Armadillidiidae</taxon>
        <taxon>Armadillidium</taxon>
    </lineage>
</organism>
<dbReference type="EMBL" id="SEYY01021287">
    <property type="protein sequence ID" value="KAB7496514.1"/>
    <property type="molecule type" value="Genomic_DNA"/>
</dbReference>
<sequence>MPYKLRITNEEVEHELKKLGFQDLTEEAIEVFRKDLLKLIKSDLRKLKKLKEENERETKEGVYLGMEKLDRELRFPTTSTPSIVLEQELEKEKKEKVRKDDIVTSEYETYSSEKSEATSRQASSLSSESSDKVTDRKKEEKRKRKTNHIGGCQKER</sequence>
<feature type="compositionally biased region" description="Basic and acidic residues" evidence="2">
    <location>
        <begin position="129"/>
        <end position="138"/>
    </location>
</feature>
<name>A0A5N5SQV0_9CRUS</name>